<dbReference type="Gene3D" id="1.25.10.10">
    <property type="entry name" value="Leucine-rich Repeat Variant"/>
    <property type="match status" value="7"/>
</dbReference>
<evidence type="ECO:0000313" key="4">
    <source>
        <dbReference type="EMBL" id="KAA8498923.1"/>
    </source>
</evidence>
<dbReference type="InterPro" id="IPR016024">
    <property type="entry name" value="ARM-type_fold"/>
</dbReference>
<dbReference type="Pfam" id="PF24987">
    <property type="entry name" value="HEAT_EF3_N"/>
    <property type="match status" value="1"/>
</dbReference>
<feature type="compositionally biased region" description="Polar residues" evidence="2">
    <location>
        <begin position="1616"/>
        <end position="1627"/>
    </location>
</feature>
<dbReference type="PANTHER" id="PTHR23346:SF7">
    <property type="entry name" value="STALLED RIBOSOME SENSOR GCN1"/>
    <property type="match status" value="1"/>
</dbReference>
<feature type="compositionally biased region" description="Basic residues" evidence="2">
    <location>
        <begin position="1168"/>
        <end position="1178"/>
    </location>
</feature>
<dbReference type="Pfam" id="PF23271">
    <property type="entry name" value="HEAT_GCN1"/>
    <property type="match status" value="1"/>
</dbReference>
<evidence type="ECO:0000259" key="3">
    <source>
        <dbReference type="SMART" id="SM01349"/>
    </source>
</evidence>
<feature type="compositionally biased region" description="Basic and acidic residues" evidence="2">
    <location>
        <begin position="1188"/>
        <end position="1203"/>
    </location>
</feature>
<evidence type="ECO:0000313" key="5">
    <source>
        <dbReference type="Proteomes" id="UP000324585"/>
    </source>
</evidence>
<evidence type="ECO:0000256" key="2">
    <source>
        <dbReference type="SAM" id="MobiDB-lite"/>
    </source>
</evidence>
<keyword evidence="5" id="KW-1185">Reference proteome</keyword>
<organism evidence="4 5">
    <name type="scientific">Porphyridium purpureum</name>
    <name type="common">Red alga</name>
    <name type="synonym">Porphyridium cruentum</name>
    <dbReference type="NCBI Taxonomy" id="35688"/>
    <lineage>
        <taxon>Eukaryota</taxon>
        <taxon>Rhodophyta</taxon>
        <taxon>Bangiophyceae</taxon>
        <taxon>Porphyridiales</taxon>
        <taxon>Porphyridiaceae</taxon>
        <taxon>Porphyridium</taxon>
    </lineage>
</organism>
<reference evidence="5" key="1">
    <citation type="journal article" date="2019" name="Nat. Commun.">
        <title>Expansion of phycobilisome linker gene families in mesophilic red algae.</title>
        <authorList>
            <person name="Lee J."/>
            <person name="Kim D."/>
            <person name="Bhattacharya D."/>
            <person name="Yoon H.S."/>
        </authorList>
    </citation>
    <scope>NUCLEOTIDE SEQUENCE [LARGE SCALE GENOMIC DNA]</scope>
    <source>
        <strain evidence="5">CCMP 1328</strain>
    </source>
</reference>
<dbReference type="GO" id="GO:0005829">
    <property type="term" value="C:cytosol"/>
    <property type="evidence" value="ECO:0007669"/>
    <property type="project" value="TreeGrafter"/>
</dbReference>
<feature type="region of interest" description="Disordered" evidence="2">
    <location>
        <begin position="2661"/>
        <end position="2682"/>
    </location>
</feature>
<accession>A0A5J4Z7W3</accession>
<evidence type="ECO:0000256" key="1">
    <source>
        <dbReference type="ARBA" id="ARBA00022737"/>
    </source>
</evidence>
<dbReference type="PANTHER" id="PTHR23346">
    <property type="entry name" value="TRANSLATIONAL ACTIVATOR GCN1-RELATED"/>
    <property type="match status" value="1"/>
</dbReference>
<feature type="compositionally biased region" description="Polar residues" evidence="2">
    <location>
        <begin position="1650"/>
        <end position="1664"/>
    </location>
</feature>
<dbReference type="OrthoDB" id="5148094at2759"/>
<feature type="compositionally biased region" description="Polar residues" evidence="2">
    <location>
        <begin position="1683"/>
        <end position="1695"/>
    </location>
</feature>
<dbReference type="GO" id="GO:0019887">
    <property type="term" value="F:protein kinase regulator activity"/>
    <property type="evidence" value="ECO:0007669"/>
    <property type="project" value="TreeGrafter"/>
</dbReference>
<name>A0A5J4Z7W3_PORPP</name>
<dbReference type="InterPro" id="IPR011989">
    <property type="entry name" value="ARM-like"/>
</dbReference>
<keyword evidence="1" id="KW-0677">Repeat</keyword>
<dbReference type="EMBL" id="VRMN01000001">
    <property type="protein sequence ID" value="KAA8498923.1"/>
    <property type="molecule type" value="Genomic_DNA"/>
</dbReference>
<feature type="region of interest" description="Disordered" evidence="2">
    <location>
        <begin position="1604"/>
        <end position="1627"/>
    </location>
</feature>
<feature type="region of interest" description="Disordered" evidence="2">
    <location>
        <begin position="2405"/>
        <end position="2450"/>
    </location>
</feature>
<feature type="region of interest" description="Disordered" evidence="2">
    <location>
        <begin position="1151"/>
        <end position="1203"/>
    </location>
</feature>
<protein>
    <submittedName>
        <fullName evidence="4">Protein ILITYHIA</fullName>
    </submittedName>
</protein>
<dbReference type="InterPro" id="IPR057546">
    <property type="entry name" value="HEAT_GCN1"/>
</dbReference>
<comment type="caution">
    <text evidence="4">The sequence shown here is derived from an EMBL/GenBank/DDBJ whole genome shotgun (WGS) entry which is preliminary data.</text>
</comment>
<dbReference type="SMART" id="SM01349">
    <property type="entry name" value="TOG"/>
    <property type="match status" value="1"/>
</dbReference>
<sequence>MHACAQRVRQVDRICAETKGRVGSASKHGEQELGRVLWWSNMHAVQEIADAVAVDGSRWSELVAVVTTAANKAARSRAVLPPRASQGPEPELTPDCRDLSTSPDARATDEAPTCAVHGAVQYILCSSSFVYGRLIAELPAVCAFGVLHAPSYEAVGDLVRVLSTEAAVAAASARKDRSRALLLLKCLSRALGNLVKRFISKSLSSGANTSDVLNSMTPALDAMVALASCVLADTGSHVLDTSSSSPRGGAPRRVISLVARWMGSVFALYHTARDARHSVRSEVSTEQVDGEALLATQRYNELVGEVAQTVVVRSEKSEKDGHWFSSLAYLILLRQIDGLGSTWTARVLQLVLTLTLRHGAARSRLVVSALLSGGCGKDLVATTETRGTARTNHLVEQLRQLMGSPSGQQLVTPQIERFVLRDKLACVSALPLLLTEPSELIVQYEPGLFMPLLPVVSAVLTQPLPKATDSDVQVLMHSVTEIIRALVACLRFSMKAIVTGSRGEEDPNEAGVVDDGVIHELVVALLDACCGKRKSLNPEQRLCAVRCLVLIAAAAEAKAQAGFQRPSGAQASEMRCRETQLLVLNAIAEWLASPRNEASDSVRAEGYHCMVQWALVHICSVDGKSLEEKLPIVAHDFLVSKLTCIESEGGNSSEGYLALDAIVLGLSKGSEASAVMQCVCSENGVQDALLRMCAMPRTSSWRQLQCGAAILSGLRKNDPDLKETALKCAGKSENSHTYSMQLLALLSWSSLCDRFTQLDESTECKDFFREGQGDVRRTGPGVLKRLVFVSHEILHWLDLLIVLSRKEETRIASDLAGAVDANLDAAQPRAEDRNLFAEANGELQEQKQRTHDSCENSSRALEGFIVEVPSLMGVDQERKVDSVCDFIVSLACLEFPASAPHSYCARDAVVETMRRLRSDAMPKRVLLSLLRVARGNAKYATMLDEATACRTAARVGVAARCEALRVRICNAGVCLDSCAPLMLFLLCVPDFGLSSRYSGTTLRSLRVRTFLKGSKFALSHIDAAQDGTVAESISIQVNPARSSTLVSFESLLRSSQYGPRLVAACLERAALDFGRDLDSGSTFSVLFASHQTADVVGAQRVLALLLDLRRGDVIRQVIAWVRRVLAHWVVRLSALPEEVYHVSALDQENSSAGENDASAAAGGTANHARSKSMVRKKASGTEMGSVTAREKQQHQAEIDKRKAAEAARAEKELKMALLRKLRLELDEIMAEMHVTAAVLAELNAHAPAEIYEWLPVLVPGLVSSCTAFRCGRENDNSEGAQSLRFLLGQLALSCCTIEGSHRRAFASDSSAAFASVAVLCYYLYRPPTRQELEHDHGASWARGNAARLQYVLPEFCELVQRPLGCETFTFLLPLLGFAITGSRAGLVLASRNAHHDTETQAGQEINGLRVQVAPLVTQKVLEFFTMQVKGDGNVGGGSSSAAAECAAAAAGAHAGTWLLAILEREDSLFNLASDALYELASRGLSGASSESELAQLLDGFLSDKESVREACIEALGSLDVFAAPNGAYESNEVLTRFLWFECHDVDRTVAERAEALWEIYAQPLQLERVLEWLLGLLTSDKLAVRRCAADALAEALKIEASNSLGTDRDGAEEGSGRTNARSGPKQQLVTSTLSKICSIYMDGIALTQKEQQNAQGKGSRTRQPVKQAPKLAPLSTGGMTPALATSSSSKEPNVTSERDEQNDAGWTHRHGATLALHALAARGALHVSTDLPVLFAFLSARALGDLHPSVRSAAVACATVAIESAGSLGPQLLLGMVEAQLQKEPAPSEGSGVQDSADVAHADASRENLIVCVGMLAAHLPADDPRVERAVLRVVQTAVDTPSESVQRAAMRCLRGLAPALRANEALRARELDLRGELVGRLLDADKQASFGARRGAAYALAGLLRGGGLAALKRAGLHSTIVDAVSHKTAKVRQGAFFLAETLAAAYGVLYEPYTVRLVGALLQGMGDSALEVRLAAEQAAQVMMAELTSEGVRLVLGDLLGGLRQMQWRTKAAAAELLGAMAFCAPRQLALCLPQIVPELARSMADAHPKVAAAAERAIARIAAVARSPELRALSGVLISALREPETATRGALDAMLATEFIHAVDAASLALLVPPLQRALRGRDTQNKIRAATIVGAISAHVHAGSDVMPYLPQLLPPLHAALFDPLPLVRRTAARACGSLAASLRSIVPASSDALKKSEKDTLGTLFSIRELDRALAADLIDPAKSSAERSGAAMAIAEMCSSMSELEFEHVFTTQVLMQSQRTHTDARIHANETDSVLPGRASTTNPPPQQQMKRFAITEGSLLLIAAMPASASRGEFEPRVPDALPLILRGLSSESEAVRAAALLAGKAVVRTYARSSLRNILPVVLLGMQHTSWRIRFSSTQLLADFVISITGGAMNKSSSHGAGSPGEMDADAEDNHAPDNEADASENGDYAAGEAEDGPSSVSAPFSGLNLSAAAVSDALVQVLGRDQLNEILALLYIARCDVSGAVRQSAVALWKIMVHNTPRTLRAVLPLAISRVLQSLGDEDEERRATAGRTLGDLAQKLGERVMPDVLPVLQRALKSGDEQMRRGACEGLDELVLATERETLALFLSQITAIICDALIDHVALVREAGTAVFVSTYKTMGARPLVEDVLSFLISKLFSKAKRDAHALSGDGVVPGPVDNDDQRDDGELLPQSDRALDSMQRLLQASGPRLLAFVFPRLINEDELPLSVGALRALSAAVRAGGHNTLQYVDAILYALFTSIIAASSSLSSSNDDVQNTEVSAVDMQQSSDLVEPDAVFMDSVQELMLSCTQDEELQDTVFNKVVNNLKSSSPAQRVATARAVTCLCAGAPAVATQYAPQIAQVFVRQLADVDDGVARECWACVDVLVRVVGGKDASVHATVFRQALRLAHADAQVQSNDGAVNGLRVRNAATPFVSVYIEALLHGSPELREQGALALAELIEMSTATQVQPFVIKITGALIRVASDRVPWQLKAAILFTLLRALHACPVMLKTFVPQLQSTFLKALLDDARLVRMRAVQCIGALALVSSGTPAATQKLELLLAELTAMGSTRAADLRSADTEPAPPETREAAWLAFAELVSRLPTGPGCVLSSAALRLASDRALDAAATDGALSVHACVATGLVALLGRPEMSVGDRGTVEEVVASVVAISQRDTACAHGQAALIAELLLTSSTVQVKAKKTGSRSLTSSNVLSSAAVVQLSNCTQALASHTAAAVRIVGYRAACHAYFATAQLSYIEPVLRGAETDPAVDGRISAIRFCGVACQPSASAREEIVHRVLPVLSNAFKVRNSGVTAAVERALRKALVDELGNDKLEMIDTLYELLGDDAAQQVVDCLGPAVRMTPLDSEAEDE</sequence>
<dbReference type="GO" id="GO:0006417">
    <property type="term" value="P:regulation of translation"/>
    <property type="evidence" value="ECO:0007669"/>
    <property type="project" value="TreeGrafter"/>
</dbReference>
<feature type="domain" description="TOG" evidence="3">
    <location>
        <begin position="1860"/>
        <end position="2096"/>
    </location>
</feature>
<dbReference type="Proteomes" id="UP000324585">
    <property type="component" value="Unassembled WGS sequence"/>
</dbReference>
<gene>
    <name evidence="4" type="ORF">FVE85_6508</name>
</gene>
<feature type="compositionally biased region" description="Low complexity" evidence="2">
    <location>
        <begin position="1157"/>
        <end position="1167"/>
    </location>
</feature>
<feature type="region of interest" description="Disordered" evidence="2">
    <location>
        <begin position="76"/>
        <end position="107"/>
    </location>
</feature>
<dbReference type="SUPFAM" id="SSF48371">
    <property type="entry name" value="ARM repeat"/>
    <property type="match status" value="4"/>
</dbReference>
<feature type="region of interest" description="Disordered" evidence="2">
    <location>
        <begin position="1650"/>
        <end position="1704"/>
    </location>
</feature>
<feature type="compositionally biased region" description="Basic and acidic residues" evidence="2">
    <location>
        <begin position="1606"/>
        <end position="1615"/>
    </location>
</feature>
<dbReference type="GO" id="GO:0034198">
    <property type="term" value="P:cellular response to amino acid starvation"/>
    <property type="evidence" value="ECO:0007669"/>
    <property type="project" value="TreeGrafter"/>
</dbReference>
<dbReference type="Pfam" id="PF24984">
    <property type="entry name" value="HEAT_EF3_GNC1"/>
    <property type="match status" value="1"/>
</dbReference>
<proteinExistence type="predicted"/>
<dbReference type="InterPro" id="IPR034085">
    <property type="entry name" value="TOG"/>
</dbReference>